<dbReference type="OrthoDB" id="174652at2"/>
<dbReference type="PANTHER" id="PTHR32552:SF74">
    <property type="entry name" value="HYDROXAMATE SIDEROPHORE RECEPTOR FHUE"/>
    <property type="match status" value="1"/>
</dbReference>
<keyword evidence="8" id="KW-0408">Iron</keyword>
<feature type="domain" description="Secretin/TonB short N-terminal" evidence="18">
    <location>
        <begin position="55"/>
        <end position="105"/>
    </location>
</feature>
<keyword evidence="5" id="KW-0410">Iron transport</keyword>
<evidence type="ECO:0000256" key="16">
    <source>
        <dbReference type="RuleBase" id="RU003357"/>
    </source>
</evidence>
<proteinExistence type="inferred from homology"/>
<dbReference type="Pfam" id="PF00593">
    <property type="entry name" value="TonB_dep_Rec_b-barrel"/>
    <property type="match status" value="1"/>
</dbReference>
<dbReference type="RefSeq" id="WP_011111779.1">
    <property type="nucleotide sequence ID" value="NC_004757.1"/>
</dbReference>
<evidence type="ECO:0000256" key="10">
    <source>
        <dbReference type="ARBA" id="ARBA00023077"/>
    </source>
</evidence>
<evidence type="ECO:0000313" key="19">
    <source>
        <dbReference type="EMBL" id="CAD85101.1"/>
    </source>
</evidence>
<keyword evidence="12 19" id="KW-0675">Receptor</keyword>
<dbReference type="CDD" id="cd01347">
    <property type="entry name" value="ligand_gated_channel"/>
    <property type="match status" value="1"/>
</dbReference>
<keyword evidence="13 14" id="KW-0998">Cell outer membrane</keyword>
<dbReference type="FunFam" id="2.170.130.10:FF:000010">
    <property type="entry name" value="Ferripyoverdine receptor"/>
    <property type="match status" value="1"/>
</dbReference>
<dbReference type="Gene3D" id="2.40.170.20">
    <property type="entry name" value="TonB-dependent receptor, beta-barrel domain"/>
    <property type="match status" value="1"/>
</dbReference>
<evidence type="ECO:0000256" key="2">
    <source>
        <dbReference type="ARBA" id="ARBA00009810"/>
    </source>
</evidence>
<dbReference type="PROSITE" id="PS01156">
    <property type="entry name" value="TONB_DEPENDENT_REC_2"/>
    <property type="match status" value="1"/>
</dbReference>
<dbReference type="Pfam" id="PF07660">
    <property type="entry name" value="STN"/>
    <property type="match status" value="1"/>
</dbReference>
<dbReference type="InterPro" id="IPR000531">
    <property type="entry name" value="Beta-barrel_TonB"/>
</dbReference>
<evidence type="ECO:0000256" key="14">
    <source>
        <dbReference type="PROSITE-ProRule" id="PRU01360"/>
    </source>
</evidence>
<dbReference type="SMART" id="SM00965">
    <property type="entry name" value="STN"/>
    <property type="match status" value="1"/>
</dbReference>
<evidence type="ECO:0000313" key="20">
    <source>
        <dbReference type="Proteomes" id="UP000001416"/>
    </source>
</evidence>
<dbReference type="Proteomes" id="UP000001416">
    <property type="component" value="Chromosome"/>
</dbReference>
<dbReference type="GO" id="GO:0038023">
    <property type="term" value="F:signaling receptor activity"/>
    <property type="evidence" value="ECO:0007669"/>
    <property type="project" value="InterPro"/>
</dbReference>
<feature type="signal peptide" evidence="17">
    <location>
        <begin position="1"/>
        <end position="27"/>
    </location>
</feature>
<comment type="subcellular location">
    <subcellularLocation>
        <location evidence="1 14">Cell outer membrane</location>
        <topology evidence="1 14">Multi-pass membrane protein</topology>
    </subcellularLocation>
</comment>
<dbReference type="InterPro" id="IPR012910">
    <property type="entry name" value="Plug_dom"/>
</dbReference>
<feature type="short sequence motif" description="TonB C-terminal box" evidence="15">
    <location>
        <begin position="784"/>
        <end position="801"/>
    </location>
</feature>
<sequence>MPRLTPLALAAALALPSLVFIVSPAHAQTSTAMPISLPAQSLGAALNELAWQAGLQLMVHPDLVEDKQAPAVSGSLTPRQALDRVLAGSGLKADIQGTEVIIRRMPAAESGVTTLVEMKVTAQGMDDGTTEGTGSYTTRSMGTVTGLVLSPRETPQSVSVITHQRIEDQRLVSVAEALRNAPGVSYKAIDRGRGGTTVRGFSLTNFQIDGVPTILDANMDIDNASIAIYDRIEVVRGATGLRSGAGDPGATINLVRKHANNKVFTGNLMLEAGSWNRYGATADLTAPLNTDGSVRARVVANYRDQGGFIDFEQTRTTVFYGIVDADLGNRTRLSLGFSDQRNERKGTYWGGLPVWYADGTRTEWDRSKTTAAKWHRWDDHLQSVFASLDHYFDGGWSIQVNAQYLRAKEVTNLLWFGGLPDRTTGLGMSAWPYYYRGKPRQYQINIQAGGPFELFGRTHELMVGAVHMHGKSGWDSADQIGDPAPVGDFNHWDGSYPEPVYGPTYVGRGQTETQSAAYAAARLNLSDPLKLIVGTRVTRFDRDITAMWGAPPYEMRESAVFTPYLGVLYDLSTHLTAYAGYTSIFSPQNLRDRNGGYLDPLEGQSYEAGLKSEFFDGNLYASASVFRIQQENFGVLDGGTLVPGTTEWAYRAEKGVKSEGYELEITGRILPRWDVSLSWTQFSAKNREGERVAFRYPSRMLKLFTKYDLSGALNGLSIGGNVEWQNDMPDWRANPATGLQENVGQSAFATVGLMARYQLNKSLSVQANIYNLFDKQYYEGSWGTFTYGEPRRILANLTYRF</sequence>
<keyword evidence="7 17" id="KW-0732">Signal</keyword>
<dbReference type="AlphaFoldDB" id="Q82VA7"/>
<evidence type="ECO:0000256" key="1">
    <source>
        <dbReference type="ARBA" id="ARBA00004571"/>
    </source>
</evidence>
<evidence type="ECO:0000256" key="17">
    <source>
        <dbReference type="SAM" id="SignalP"/>
    </source>
</evidence>
<feature type="chain" id="PRO_5004298962" evidence="17">
    <location>
        <begin position="28"/>
        <end position="801"/>
    </location>
</feature>
<evidence type="ECO:0000256" key="6">
    <source>
        <dbReference type="ARBA" id="ARBA00022692"/>
    </source>
</evidence>
<dbReference type="Pfam" id="PF07715">
    <property type="entry name" value="Plug"/>
    <property type="match status" value="1"/>
</dbReference>
<dbReference type="PhylomeDB" id="Q82VA7"/>
<dbReference type="GeneID" id="87104369"/>
<keyword evidence="11 14" id="KW-0472">Membrane</keyword>
<name>Q82VA7_NITEU</name>
<dbReference type="eggNOG" id="COG4773">
    <property type="taxonomic scope" value="Bacteria"/>
</dbReference>
<gene>
    <name evidence="19" type="primary">fpvA</name>
    <name evidence="19" type="ordered locus">NE1190</name>
</gene>
<dbReference type="InterPro" id="IPR011662">
    <property type="entry name" value="Secretin/TonB_short_N"/>
</dbReference>
<evidence type="ECO:0000259" key="18">
    <source>
        <dbReference type="SMART" id="SM00965"/>
    </source>
</evidence>
<dbReference type="GO" id="GO:0015891">
    <property type="term" value="P:siderophore transport"/>
    <property type="evidence" value="ECO:0007669"/>
    <property type="project" value="InterPro"/>
</dbReference>
<protein>
    <submittedName>
        <fullName evidence="19">TonB-dependent receptor protein</fullName>
    </submittedName>
</protein>
<comment type="similarity">
    <text evidence="2 14 16">Belongs to the TonB-dependent receptor family.</text>
</comment>
<keyword evidence="4 14" id="KW-1134">Transmembrane beta strand</keyword>
<evidence type="ECO:0000256" key="13">
    <source>
        <dbReference type="ARBA" id="ARBA00023237"/>
    </source>
</evidence>
<dbReference type="PROSITE" id="PS52016">
    <property type="entry name" value="TONB_DEPENDENT_REC_3"/>
    <property type="match status" value="1"/>
</dbReference>
<keyword evidence="3 14" id="KW-0813">Transport</keyword>
<evidence type="ECO:0000256" key="8">
    <source>
        <dbReference type="ARBA" id="ARBA00023004"/>
    </source>
</evidence>
<keyword evidence="10 16" id="KW-0798">TonB box</keyword>
<dbReference type="EMBL" id="AL954747">
    <property type="protein sequence ID" value="CAD85101.1"/>
    <property type="molecule type" value="Genomic_DNA"/>
</dbReference>
<keyword evidence="20" id="KW-1185">Reference proteome</keyword>
<dbReference type="InterPro" id="IPR010917">
    <property type="entry name" value="TonB_rcpt_CS"/>
</dbReference>
<evidence type="ECO:0000256" key="7">
    <source>
        <dbReference type="ARBA" id="ARBA00022729"/>
    </source>
</evidence>
<dbReference type="NCBIfam" id="TIGR01783">
    <property type="entry name" value="TonB-siderophor"/>
    <property type="match status" value="1"/>
</dbReference>
<evidence type="ECO:0000256" key="15">
    <source>
        <dbReference type="PROSITE-ProRule" id="PRU10144"/>
    </source>
</evidence>
<dbReference type="HOGENOM" id="CLU_008287_9_3_4"/>
<evidence type="ECO:0000256" key="12">
    <source>
        <dbReference type="ARBA" id="ARBA00023170"/>
    </source>
</evidence>
<dbReference type="PANTHER" id="PTHR32552">
    <property type="entry name" value="FERRICHROME IRON RECEPTOR-RELATED"/>
    <property type="match status" value="1"/>
</dbReference>
<evidence type="ECO:0000256" key="11">
    <source>
        <dbReference type="ARBA" id="ARBA00023136"/>
    </source>
</evidence>
<dbReference type="KEGG" id="neu:NE1190"/>
<keyword evidence="6 14" id="KW-0812">Transmembrane</keyword>
<evidence type="ECO:0000256" key="4">
    <source>
        <dbReference type="ARBA" id="ARBA00022452"/>
    </source>
</evidence>
<dbReference type="GO" id="GO:0015344">
    <property type="term" value="F:siderophore uptake transmembrane transporter activity"/>
    <property type="evidence" value="ECO:0007669"/>
    <property type="project" value="TreeGrafter"/>
</dbReference>
<organism evidence="19 20">
    <name type="scientific">Nitrosomonas europaea (strain ATCC 19718 / CIP 103999 / KCTC 2705 / NBRC 14298)</name>
    <dbReference type="NCBI Taxonomy" id="228410"/>
    <lineage>
        <taxon>Bacteria</taxon>
        <taxon>Pseudomonadati</taxon>
        <taxon>Pseudomonadota</taxon>
        <taxon>Betaproteobacteria</taxon>
        <taxon>Nitrosomonadales</taxon>
        <taxon>Nitrosomonadaceae</taxon>
        <taxon>Nitrosomonas</taxon>
    </lineage>
</organism>
<dbReference type="STRING" id="228410.NE1190"/>
<dbReference type="InterPro" id="IPR039426">
    <property type="entry name" value="TonB-dep_rcpt-like"/>
</dbReference>
<dbReference type="InterPro" id="IPR010105">
    <property type="entry name" value="TonB_sidphr_rcpt"/>
</dbReference>
<dbReference type="SUPFAM" id="SSF56935">
    <property type="entry name" value="Porins"/>
    <property type="match status" value="1"/>
</dbReference>
<evidence type="ECO:0000256" key="9">
    <source>
        <dbReference type="ARBA" id="ARBA00023065"/>
    </source>
</evidence>
<evidence type="ECO:0000256" key="3">
    <source>
        <dbReference type="ARBA" id="ARBA00022448"/>
    </source>
</evidence>
<accession>Q82VA7</accession>
<dbReference type="GO" id="GO:0009279">
    <property type="term" value="C:cell outer membrane"/>
    <property type="evidence" value="ECO:0007669"/>
    <property type="project" value="UniProtKB-SubCell"/>
</dbReference>
<dbReference type="Gene3D" id="2.170.130.10">
    <property type="entry name" value="TonB-dependent receptor, plug domain"/>
    <property type="match status" value="1"/>
</dbReference>
<reference evidence="19 20" key="1">
    <citation type="journal article" date="2003" name="J. Bacteriol.">
        <title>Complete genome sequence of the ammonia-oxidizing bacterium and obligate chemolithoautotroph Nitrosomonas europaea.</title>
        <authorList>
            <person name="Chain P."/>
            <person name="Lamerdin J."/>
            <person name="Larimer F."/>
            <person name="Regala W."/>
            <person name="Land M."/>
            <person name="Hauser L."/>
            <person name="Hooper A."/>
            <person name="Klotz M."/>
            <person name="Norton J."/>
            <person name="Sayavedra-Soto L."/>
            <person name="Arciero D."/>
            <person name="Hommes N."/>
            <person name="Whittaker M."/>
            <person name="Arp D."/>
        </authorList>
    </citation>
    <scope>NUCLEOTIDE SEQUENCE [LARGE SCALE GENOMIC DNA]</scope>
    <source>
        <strain evidence="20">ATCC 19718 / CIP 103999 / KCTC 2705 / NBRC 14298</strain>
    </source>
</reference>
<keyword evidence="9" id="KW-0406">Ion transport</keyword>
<dbReference type="Gene3D" id="3.55.50.30">
    <property type="match status" value="1"/>
</dbReference>
<dbReference type="InterPro" id="IPR036942">
    <property type="entry name" value="Beta-barrel_TonB_sf"/>
</dbReference>
<dbReference type="InterPro" id="IPR037066">
    <property type="entry name" value="Plug_dom_sf"/>
</dbReference>
<evidence type="ECO:0000256" key="5">
    <source>
        <dbReference type="ARBA" id="ARBA00022496"/>
    </source>
</evidence>